<dbReference type="Gene3D" id="3.40.50.300">
    <property type="entry name" value="P-loop containing nucleotide triphosphate hydrolases"/>
    <property type="match status" value="1"/>
</dbReference>
<sequence>MCSIRFLSNAEIATALRPFYFVVHPDLFGRFPDQRAVNEESLKLLSAHLEALNKRRVLQSTPTILPFYLRSSQANNPGKMVRVPVERSADPKKVLKKILQSCDLSTEYLDKMPQAPERPERRRVNYTFTQQQQDDVFEDEFVIFQNINKARDDKTLNGWIKNNIDMALQRKNNLLGLREEIKKLEEKVIERLNLKDLRYECGWNVEHYRACLRSLESLANLHPKDLSHLENRILVFAAFTGISLDGHVMLFTGDVQHNWMDFIRNIPKHDAYLKKIPAYEEAGPLMVSPTGQFIAPSTCPGWILVDFITNNLTEARDRSTLYKSNKHVEVDLHEKCVTSLRLASLTKDDSVTPDKMIKCLERLLPESQLNFTGCDVFITHYYSVLSDGTIDDIVKLLGLEKCLHNHVEKLSGGEWKRLAIGEELITNPPVMIFDEPTSGLDSVSTIQVVKHLKDLAHSGRTIICVIHQLSSLVLEYFDDVYVLSNGQCIYNGSVEDIVPRFQEAGFYCPQYYNRADFILDVASGQRQGNLELLLSKARENIQMQDMIEKSFHAINASTNGELI</sequence>
<dbReference type="Proteomes" id="UP000092461">
    <property type="component" value="Unassembled WGS sequence"/>
</dbReference>
<proteinExistence type="predicted"/>
<reference evidence="2" key="1">
    <citation type="submission" date="2020-05" db="UniProtKB">
        <authorList>
            <consortium name="EnsemblMetazoa"/>
        </authorList>
    </citation>
    <scope>IDENTIFICATION</scope>
    <source>
        <strain evidence="2">Jacobina</strain>
    </source>
</reference>
<dbReference type="VEuPathDB" id="VectorBase:LLOJ006088"/>
<dbReference type="EMBL" id="AJWK01019584">
    <property type="status" value="NOT_ANNOTATED_CDS"/>
    <property type="molecule type" value="Genomic_DNA"/>
</dbReference>
<organism evidence="2 3">
    <name type="scientific">Lutzomyia longipalpis</name>
    <name type="common">Sand fly</name>
    <dbReference type="NCBI Taxonomy" id="7200"/>
    <lineage>
        <taxon>Eukaryota</taxon>
        <taxon>Metazoa</taxon>
        <taxon>Ecdysozoa</taxon>
        <taxon>Arthropoda</taxon>
        <taxon>Hexapoda</taxon>
        <taxon>Insecta</taxon>
        <taxon>Pterygota</taxon>
        <taxon>Neoptera</taxon>
        <taxon>Endopterygota</taxon>
        <taxon>Diptera</taxon>
        <taxon>Nematocera</taxon>
        <taxon>Psychodoidea</taxon>
        <taxon>Psychodidae</taxon>
        <taxon>Lutzomyia</taxon>
        <taxon>Lutzomyia</taxon>
    </lineage>
</organism>
<dbReference type="InterPro" id="IPR027986">
    <property type="entry name" value="TCAIM"/>
</dbReference>
<evidence type="ECO:0000313" key="2">
    <source>
        <dbReference type="EnsemblMetazoa" id="LLOJ006088-PA"/>
    </source>
</evidence>
<dbReference type="GO" id="GO:0005739">
    <property type="term" value="C:mitochondrion"/>
    <property type="evidence" value="ECO:0007669"/>
    <property type="project" value="TreeGrafter"/>
</dbReference>
<dbReference type="GO" id="GO:0005524">
    <property type="term" value="F:ATP binding"/>
    <property type="evidence" value="ECO:0007669"/>
    <property type="project" value="InterPro"/>
</dbReference>
<dbReference type="VEuPathDB" id="VectorBase:LLONM1_003529"/>
<evidence type="ECO:0000259" key="1">
    <source>
        <dbReference type="PROSITE" id="PS50893"/>
    </source>
</evidence>
<dbReference type="EnsemblMetazoa" id="LLOJ006088-RA">
    <property type="protein sequence ID" value="LLOJ006088-PA"/>
    <property type="gene ID" value="LLOJ006088"/>
</dbReference>
<dbReference type="AlphaFoldDB" id="A0A1B0CN04"/>
<dbReference type="Pfam" id="PF14687">
    <property type="entry name" value="DUF4460"/>
    <property type="match status" value="1"/>
</dbReference>
<dbReference type="PANTHER" id="PTHR31596">
    <property type="entry name" value="T-CELL ACTIVATION INHIBITOR, MITOCHONDRIAL"/>
    <property type="match status" value="1"/>
</dbReference>
<dbReference type="GO" id="GO:0016887">
    <property type="term" value="F:ATP hydrolysis activity"/>
    <property type="evidence" value="ECO:0007669"/>
    <property type="project" value="InterPro"/>
</dbReference>
<name>A0A1B0CN04_LUTLO</name>
<dbReference type="InterPro" id="IPR003439">
    <property type="entry name" value="ABC_transporter-like_ATP-bd"/>
</dbReference>
<dbReference type="Pfam" id="PF14688">
    <property type="entry name" value="DUF4461"/>
    <property type="match status" value="1"/>
</dbReference>
<dbReference type="PANTHER" id="PTHR31596:SF1">
    <property type="entry name" value="T-CELL ACTIVATION INHIBITOR, MITOCHONDRIAL"/>
    <property type="match status" value="1"/>
</dbReference>
<keyword evidence="3" id="KW-1185">Reference proteome</keyword>
<dbReference type="SUPFAM" id="SSF52540">
    <property type="entry name" value="P-loop containing nucleoside triphosphate hydrolases"/>
    <property type="match status" value="1"/>
</dbReference>
<dbReference type="InterPro" id="IPR027989">
    <property type="entry name" value="DUF4461"/>
</dbReference>
<dbReference type="PROSITE" id="PS00211">
    <property type="entry name" value="ABC_TRANSPORTER_1"/>
    <property type="match status" value="1"/>
</dbReference>
<accession>A0A1B0CN04</accession>
<dbReference type="InterPro" id="IPR017871">
    <property type="entry name" value="ABC_transporter-like_CS"/>
</dbReference>
<dbReference type="Pfam" id="PF00005">
    <property type="entry name" value="ABC_tran"/>
    <property type="match status" value="1"/>
</dbReference>
<protein>
    <recommendedName>
        <fullName evidence="1">ABC transporter domain-containing protein</fullName>
    </recommendedName>
</protein>
<evidence type="ECO:0000313" key="3">
    <source>
        <dbReference type="Proteomes" id="UP000092461"/>
    </source>
</evidence>
<feature type="domain" description="ABC transporter" evidence="1">
    <location>
        <begin position="221"/>
        <end position="510"/>
    </location>
</feature>
<dbReference type="PROSITE" id="PS50893">
    <property type="entry name" value="ABC_TRANSPORTER_2"/>
    <property type="match status" value="1"/>
</dbReference>
<dbReference type="InterPro" id="IPR028031">
    <property type="entry name" value="DUF4460"/>
</dbReference>
<dbReference type="InterPro" id="IPR027417">
    <property type="entry name" value="P-loop_NTPase"/>
</dbReference>